<proteinExistence type="predicted"/>
<reference evidence="1 2" key="1">
    <citation type="journal article" date="2015" name="Microbiome">
        <title>Genomic resolution of linkages in carbon, nitrogen, and sulfur cycling among widespread estuary sediment bacteria.</title>
        <authorList>
            <person name="Baker B.J."/>
            <person name="Lazar C.S."/>
            <person name="Teske A.P."/>
            <person name="Dick G.J."/>
        </authorList>
    </citation>
    <scope>NUCLEOTIDE SEQUENCE [LARGE SCALE GENOMIC DNA]</scope>
    <source>
        <strain evidence="1">DG_78</strain>
    </source>
</reference>
<evidence type="ECO:0000313" key="2">
    <source>
        <dbReference type="Proteomes" id="UP000051012"/>
    </source>
</evidence>
<dbReference type="EMBL" id="LJNI01000033">
    <property type="protein sequence ID" value="KPJ73459.1"/>
    <property type="molecule type" value="Genomic_DNA"/>
</dbReference>
<dbReference type="AlphaFoldDB" id="A0A0S7YG44"/>
<comment type="caution">
    <text evidence="1">The sequence shown here is derived from an EMBL/GenBank/DDBJ whole genome shotgun (WGS) entry which is preliminary data.</text>
</comment>
<dbReference type="Proteomes" id="UP000051012">
    <property type="component" value="Unassembled WGS sequence"/>
</dbReference>
<name>A0A0S7YG44_UNCT6</name>
<organism evidence="1 2">
    <name type="scientific">candidate division TA06 bacterium DG_78</name>
    <dbReference type="NCBI Taxonomy" id="1703772"/>
    <lineage>
        <taxon>Bacteria</taxon>
        <taxon>Bacteria division TA06</taxon>
    </lineage>
</organism>
<protein>
    <submittedName>
        <fullName evidence="1">Uncharacterized protein</fullName>
    </submittedName>
</protein>
<sequence>MAEEKKYTEKEWHKKKAVDLFNLVWSFLDKKERTKEEDDKMVHAAHASRFHWGEIGTPLECERGEWQISRVYSILNRPQPALYHARRCLEICQENNFADFDIAFACEAMARAYAVAGEKLESEKYLAAAKEAGEKIKGKEDREYFLGDLKTIPG</sequence>
<gene>
    <name evidence="1" type="ORF">AMJ52_03705</name>
</gene>
<accession>A0A0S7YG44</accession>
<evidence type="ECO:0000313" key="1">
    <source>
        <dbReference type="EMBL" id="KPJ73459.1"/>
    </source>
</evidence>